<evidence type="ECO:0000313" key="11">
    <source>
        <dbReference type="EMBL" id="MCM1990180.1"/>
    </source>
</evidence>
<dbReference type="GO" id="GO:0006402">
    <property type="term" value="P:mRNA catabolic process"/>
    <property type="evidence" value="ECO:0007669"/>
    <property type="project" value="TreeGrafter"/>
</dbReference>
<evidence type="ECO:0000256" key="2">
    <source>
        <dbReference type="ARBA" id="ARBA00004496"/>
    </source>
</evidence>
<comment type="function">
    <text evidence="8">3'-5' exoribonuclease that releases 5'-nucleoside monophosphates and is involved in maturation of structured RNAs.</text>
</comment>
<dbReference type="PROSITE" id="PS50126">
    <property type="entry name" value="S1"/>
    <property type="match status" value="1"/>
</dbReference>
<dbReference type="InterPro" id="IPR004476">
    <property type="entry name" value="RNase_II/RNase_R"/>
</dbReference>
<evidence type="ECO:0000256" key="8">
    <source>
        <dbReference type="HAMAP-Rule" id="MF_01895"/>
    </source>
</evidence>
<dbReference type="InterPro" id="IPR040476">
    <property type="entry name" value="CSD2"/>
</dbReference>
<keyword evidence="3 8" id="KW-0963">Cytoplasm</keyword>
<dbReference type="InterPro" id="IPR050180">
    <property type="entry name" value="RNR_Ribonuclease"/>
</dbReference>
<evidence type="ECO:0000256" key="3">
    <source>
        <dbReference type="ARBA" id="ARBA00022490"/>
    </source>
</evidence>
<dbReference type="InterPro" id="IPR013223">
    <property type="entry name" value="RNase_B_OB_dom"/>
</dbReference>
<dbReference type="FunFam" id="2.40.50.140:FF:000219">
    <property type="entry name" value="Ribonuclease R"/>
    <property type="match status" value="1"/>
</dbReference>
<dbReference type="RefSeq" id="WP_250859221.1">
    <property type="nucleotide sequence ID" value="NZ_JAGSOJ010000002.1"/>
</dbReference>
<dbReference type="NCBIfam" id="TIGR00358">
    <property type="entry name" value="3_prime_RNase"/>
    <property type="match status" value="1"/>
</dbReference>
<keyword evidence="7 8" id="KW-0694">RNA-binding</keyword>
<organism evidence="11 12">
    <name type="scientific">Oceanirhabdus seepicola</name>
    <dbReference type="NCBI Taxonomy" id="2828781"/>
    <lineage>
        <taxon>Bacteria</taxon>
        <taxon>Bacillati</taxon>
        <taxon>Bacillota</taxon>
        <taxon>Clostridia</taxon>
        <taxon>Eubacteriales</taxon>
        <taxon>Clostridiaceae</taxon>
        <taxon>Oceanirhabdus</taxon>
    </lineage>
</organism>
<evidence type="ECO:0000313" key="12">
    <source>
        <dbReference type="Proteomes" id="UP001056429"/>
    </source>
</evidence>
<dbReference type="SMART" id="SM00316">
    <property type="entry name" value="S1"/>
    <property type="match status" value="2"/>
</dbReference>
<dbReference type="Pfam" id="PF08206">
    <property type="entry name" value="OB_RNB"/>
    <property type="match status" value="1"/>
</dbReference>
<dbReference type="Pfam" id="PF00773">
    <property type="entry name" value="RNB"/>
    <property type="match status" value="1"/>
</dbReference>
<dbReference type="Pfam" id="PF17876">
    <property type="entry name" value="CSD2"/>
    <property type="match status" value="1"/>
</dbReference>
<dbReference type="InterPro" id="IPR012340">
    <property type="entry name" value="NA-bd_OB-fold"/>
</dbReference>
<accession>A0A9J6P193</accession>
<evidence type="ECO:0000256" key="4">
    <source>
        <dbReference type="ARBA" id="ARBA00022722"/>
    </source>
</evidence>
<evidence type="ECO:0000256" key="9">
    <source>
        <dbReference type="SAM" id="MobiDB-lite"/>
    </source>
</evidence>
<keyword evidence="12" id="KW-1185">Reference proteome</keyword>
<dbReference type="GO" id="GO:0005829">
    <property type="term" value="C:cytosol"/>
    <property type="evidence" value="ECO:0007669"/>
    <property type="project" value="TreeGrafter"/>
</dbReference>
<gene>
    <name evidence="8 11" type="primary">rnr</name>
    <name evidence="11" type="ORF">KDK92_10585</name>
</gene>
<comment type="subcellular location">
    <subcellularLocation>
        <location evidence="2 8">Cytoplasm</location>
    </subcellularLocation>
</comment>
<comment type="catalytic activity">
    <reaction evidence="1 8">
        <text>Exonucleolytic cleavage in the 3'- to 5'-direction to yield nucleoside 5'-phosphates.</text>
        <dbReference type="EC" id="3.1.13.1"/>
    </reaction>
</comment>
<proteinExistence type="inferred from homology"/>
<dbReference type="SUPFAM" id="SSF50249">
    <property type="entry name" value="Nucleic acid-binding proteins"/>
    <property type="match status" value="4"/>
</dbReference>
<dbReference type="InterPro" id="IPR003029">
    <property type="entry name" value="S1_domain"/>
</dbReference>
<dbReference type="InterPro" id="IPR011805">
    <property type="entry name" value="RNase_R"/>
</dbReference>
<feature type="domain" description="S1 motif" evidence="10">
    <location>
        <begin position="622"/>
        <end position="702"/>
    </location>
</feature>
<keyword evidence="4 8" id="KW-0540">Nuclease</keyword>
<dbReference type="InterPro" id="IPR001900">
    <property type="entry name" value="RNase_II/R"/>
</dbReference>
<evidence type="ECO:0000256" key="7">
    <source>
        <dbReference type="ARBA" id="ARBA00022884"/>
    </source>
</evidence>
<evidence type="ECO:0000256" key="5">
    <source>
        <dbReference type="ARBA" id="ARBA00022801"/>
    </source>
</evidence>
<dbReference type="HAMAP" id="MF_01895">
    <property type="entry name" value="RNase_R"/>
    <property type="match status" value="1"/>
</dbReference>
<keyword evidence="5 8" id="KW-0378">Hydrolase</keyword>
<name>A0A9J6P193_9CLOT</name>
<dbReference type="GO" id="GO:0003723">
    <property type="term" value="F:RNA binding"/>
    <property type="evidence" value="ECO:0007669"/>
    <property type="project" value="UniProtKB-UniRule"/>
</dbReference>
<dbReference type="FunFam" id="2.40.50.140:FF:000273">
    <property type="entry name" value="Ribonuclease R"/>
    <property type="match status" value="1"/>
</dbReference>
<dbReference type="EC" id="3.1.13.1" evidence="8"/>
<keyword evidence="6 8" id="KW-0269">Exonuclease</keyword>
<protein>
    <recommendedName>
        <fullName evidence="8">Ribonuclease R</fullName>
        <shortName evidence="8">RNase R</shortName>
        <ecNumber evidence="8">3.1.13.1</ecNumber>
    </recommendedName>
</protein>
<dbReference type="SMART" id="SM00955">
    <property type="entry name" value="RNB"/>
    <property type="match status" value="1"/>
</dbReference>
<comment type="similarity">
    <text evidence="8">Belongs to the RNR ribonuclease family. RNase R subfamily.</text>
</comment>
<comment type="caution">
    <text evidence="11">The sequence shown here is derived from an EMBL/GenBank/DDBJ whole genome shotgun (WGS) entry which is preliminary data.</text>
</comment>
<dbReference type="Proteomes" id="UP001056429">
    <property type="component" value="Unassembled WGS sequence"/>
</dbReference>
<evidence type="ECO:0000259" key="10">
    <source>
        <dbReference type="PROSITE" id="PS50126"/>
    </source>
</evidence>
<dbReference type="SMART" id="SM00357">
    <property type="entry name" value="CSP"/>
    <property type="match status" value="2"/>
</dbReference>
<reference evidence="11" key="2">
    <citation type="submission" date="2021-04" db="EMBL/GenBank/DDBJ databases">
        <authorList>
            <person name="Dong X."/>
        </authorList>
    </citation>
    <scope>NUCLEOTIDE SEQUENCE</scope>
    <source>
        <strain evidence="11">ZWT</strain>
    </source>
</reference>
<dbReference type="InterPro" id="IPR011129">
    <property type="entry name" value="CSD"/>
</dbReference>
<evidence type="ECO:0000256" key="1">
    <source>
        <dbReference type="ARBA" id="ARBA00001849"/>
    </source>
</evidence>
<dbReference type="CDD" id="cd04471">
    <property type="entry name" value="S1_RNase_R"/>
    <property type="match status" value="1"/>
</dbReference>
<sequence length="744" mass="85808">MSIKGVLVSFMKENAYKPMNAKELAKIFAIRRHELKDFQKTLDVMEKEGLIVKNRTSHYGVPEKMGLIVGIFDGKPKGFGFVISEDRERDIFIPISGVNGAMHGDKVIVKITKTPIEGKREEGEIEKIVERKITSVIGIYEDSKNFGFVVPEDKKLQMDIFIPKSQNMNAKQGQVVVAKITQYPKKGRNPEGKITEVLGYKGEKGIDILTIIRKFNLPEEFTEKVESYAEGIEDKIPEEEFGRRIDLREKKMVTIDGADAKDLDDAVSIEKMDNGNYKLGVHIADVAHYVKERNPLDKEALKRGTSVYLVDRVIPMLPKKLSNGVCSLNPKVDRLALTCMMEIDNTGKVVSNEVFESIIKTNERMTYSDVTKILKYGDTQLIERYDYLYEDFKSMEELFNILNKKRMSRGAIDFDFEESKIILDKLGKPIDIKPYEREVSNRIIEEFMLVCNETVAEYMFWTNLPFVYRIHEEPNSEKLGRFKEFAHNIGLFIKPTQSLHPRVFQEILEEVKGKKEETVISTLMLRTMMKARYAPECSGHFGLAARYYCHFTSPIRRYPDLMIHRIIKEFINTGINDKRVNKLKNIVGEAALRSSEREKVAMEAEREVDDLKKAEYMKERIGEVYEGIISSVTNFGMFIELSNSIEGLVHISALEDDYYIFDERHFCLIGEHTKNVYRLGDAVKIRVSSVEMDNYDIYFELLSDEEDNEEIEVVDGMEDRGILEGIDERETKEEEKEAIEEPIH</sequence>
<dbReference type="EMBL" id="JAGSOJ010000002">
    <property type="protein sequence ID" value="MCM1990180.1"/>
    <property type="molecule type" value="Genomic_DNA"/>
</dbReference>
<reference evidence="11" key="1">
    <citation type="journal article" date="2021" name="mSystems">
        <title>Bacteria and Archaea Synergistically Convert Glycine Betaine to Biogenic Methane in the Formosa Cold Seep of the South China Sea.</title>
        <authorList>
            <person name="Li L."/>
            <person name="Zhang W."/>
            <person name="Zhang S."/>
            <person name="Song L."/>
            <person name="Sun Q."/>
            <person name="Zhang H."/>
            <person name="Xiang H."/>
            <person name="Dong X."/>
        </authorList>
    </citation>
    <scope>NUCLEOTIDE SEQUENCE</scope>
    <source>
        <strain evidence="11">ZWT</strain>
    </source>
</reference>
<dbReference type="AlphaFoldDB" id="A0A9J6P193"/>
<dbReference type="PANTHER" id="PTHR23355">
    <property type="entry name" value="RIBONUCLEASE"/>
    <property type="match status" value="1"/>
</dbReference>
<dbReference type="Pfam" id="PF00575">
    <property type="entry name" value="S1"/>
    <property type="match status" value="1"/>
</dbReference>
<dbReference type="PANTHER" id="PTHR23355:SF9">
    <property type="entry name" value="DIS3-LIKE EXONUCLEASE 2"/>
    <property type="match status" value="1"/>
</dbReference>
<dbReference type="GO" id="GO:0008859">
    <property type="term" value="F:exoribonuclease II activity"/>
    <property type="evidence" value="ECO:0007669"/>
    <property type="project" value="UniProtKB-UniRule"/>
</dbReference>
<dbReference type="Gene3D" id="2.40.50.140">
    <property type="entry name" value="Nucleic acid-binding proteins"/>
    <property type="match status" value="3"/>
</dbReference>
<feature type="region of interest" description="Disordered" evidence="9">
    <location>
        <begin position="722"/>
        <end position="744"/>
    </location>
</feature>
<evidence type="ECO:0000256" key="6">
    <source>
        <dbReference type="ARBA" id="ARBA00022839"/>
    </source>
</evidence>
<dbReference type="NCBIfam" id="TIGR02063">
    <property type="entry name" value="RNase_R"/>
    <property type="match status" value="1"/>
</dbReference>